<evidence type="ECO:0000256" key="1">
    <source>
        <dbReference type="SAM" id="MobiDB-lite"/>
    </source>
</evidence>
<name>A0A6L5XLP0_9BACT</name>
<evidence type="ECO:0000313" key="3">
    <source>
        <dbReference type="Proteomes" id="UP000477488"/>
    </source>
</evidence>
<feature type="compositionally biased region" description="Polar residues" evidence="1">
    <location>
        <begin position="190"/>
        <end position="200"/>
    </location>
</feature>
<reference evidence="2 3" key="1">
    <citation type="submission" date="2019-09" db="EMBL/GenBank/DDBJ databases">
        <title>In-depth cultivation of the pig gut microbiome towards novel bacterial diversity and tailored functional studies.</title>
        <authorList>
            <person name="Wylensek D."/>
            <person name="Hitch T.C.A."/>
            <person name="Clavel T."/>
        </authorList>
    </citation>
    <scope>NUCLEOTIDE SEQUENCE [LARGE SCALE GENOMIC DNA]</scope>
    <source>
        <strain evidence="2 3">PG-178-WT-4</strain>
    </source>
</reference>
<sequence length="685" mass="73892">MRIALQNFTGGEVAPTLSARYDLARYRNCVACMENMLPGLHGDVARRPGTRFLADLGGGAVLIPFSFSAEAGQNFALVFGEKSLRIADADGLVENVPPIATPYAAEDLLEISHAQAGDVVYLAHRRYPLHKVVRRDAGNASGGYAWSLEKVVLNTSLPAPAAPSIAFSGSGDSYTLRYKVAAVDDKGRQSLPSPAGQSTGARHPSDWVQGNSATISWQAVNGAAEYNIYREEAGYFGFIGISRDTTFSDQNYQADTADTPREDWNPFADNNNPGVVAFHQQRMVLAATPAAPQAFYMSRTGDFENFRKSRPLQDDDPVEYLIASGSIDAITWAASFGDLLLGTSGSEYKAGGGDGAAITPNSVSITAQSYWGSAGLAPIIIGNSILHVQRHGARVRDLFYSLEKDGYAGNDLSILAPHLFEGHSLKQWAYQQTPGSTIWIARDDGLLLAFTYMKEHDIWGWSRQITDGRVRSVAALSGQDSDVLLLVVEREIQGETRFFLERLGDQWQDAAPVAEAFFVDCGLTFRRETPSTRVSGLEHLEGRALSVLADGSPVEGCVVRDGVIELPYPASVVQAGLGFVSALSPLPLESDTQSGSTLGRGRSHGRCTLRLHRSVGGKYGPGRDELYDLPFLPERWGTAVAPFSGDVDCIPGGGQSSAATLWLVQDRPLPFRLAALVLDVDFGEH</sequence>
<dbReference type="EMBL" id="VUMH01000008">
    <property type="protein sequence ID" value="MSS28102.1"/>
    <property type="molecule type" value="Genomic_DNA"/>
</dbReference>
<dbReference type="AlphaFoldDB" id="A0A6L5XLP0"/>
<keyword evidence="3" id="KW-1185">Reference proteome</keyword>
<evidence type="ECO:0000313" key="2">
    <source>
        <dbReference type="EMBL" id="MSS28102.1"/>
    </source>
</evidence>
<dbReference type="RefSeq" id="WP_154511198.1">
    <property type="nucleotide sequence ID" value="NZ_JAXELC010000040.1"/>
</dbReference>
<dbReference type="Proteomes" id="UP000477488">
    <property type="component" value="Unassembled WGS sequence"/>
</dbReference>
<protein>
    <submittedName>
        <fullName evidence="2">Uncharacterized protein</fullName>
    </submittedName>
</protein>
<organism evidence="2 3">
    <name type="scientific">Desulfovibrio porci</name>
    <dbReference type="NCBI Taxonomy" id="2605782"/>
    <lineage>
        <taxon>Bacteria</taxon>
        <taxon>Pseudomonadati</taxon>
        <taxon>Thermodesulfobacteriota</taxon>
        <taxon>Desulfovibrionia</taxon>
        <taxon>Desulfovibrionales</taxon>
        <taxon>Desulfovibrionaceae</taxon>
        <taxon>Desulfovibrio</taxon>
    </lineage>
</organism>
<dbReference type="Gene3D" id="2.60.40.10">
    <property type="entry name" value="Immunoglobulins"/>
    <property type="match status" value="1"/>
</dbReference>
<dbReference type="InterPro" id="IPR013783">
    <property type="entry name" value="Ig-like_fold"/>
</dbReference>
<gene>
    <name evidence="2" type="ORF">FYJ44_08630</name>
</gene>
<feature type="region of interest" description="Disordered" evidence="1">
    <location>
        <begin position="187"/>
        <end position="207"/>
    </location>
</feature>
<accession>A0A6L5XLP0</accession>
<comment type="caution">
    <text evidence="2">The sequence shown here is derived from an EMBL/GenBank/DDBJ whole genome shotgun (WGS) entry which is preliminary data.</text>
</comment>
<proteinExistence type="predicted"/>